<evidence type="ECO:0000256" key="1">
    <source>
        <dbReference type="SAM" id="Phobius"/>
    </source>
</evidence>
<evidence type="ECO:0000259" key="2">
    <source>
        <dbReference type="Pfam" id="PF18160"/>
    </source>
</evidence>
<keyword evidence="1" id="KW-1133">Transmembrane helix</keyword>
<dbReference type="Pfam" id="PF18160">
    <property type="entry name" value="SLATT_5"/>
    <property type="match status" value="1"/>
</dbReference>
<sequence length="199" mass="23088">MKDMIENLKKSTWTTLKSRFIAAERCRKKHNVLVFSISFLSITQVIIAILDSCKFTIPALNIDNTNSNYATLLMAIMVLVIANQDSLSKLLANADNYHRCANQILYLSKRLEKIPSEMTPEDIQAVDQISKEYSSILERFDLNHLPNDYRMVMFEHPNDFTLSFIERCRIYIAYISDIYLLPLIYCSTPFCIFLISKHT</sequence>
<feature type="transmembrane region" description="Helical" evidence="1">
    <location>
        <begin position="171"/>
        <end position="195"/>
    </location>
</feature>
<proteinExistence type="predicted"/>
<gene>
    <name evidence="3" type="ORF">KM92DES2_12211</name>
</gene>
<feature type="domain" description="SMODS and SLOG-associating 2TM effector" evidence="2">
    <location>
        <begin position="1"/>
        <end position="195"/>
    </location>
</feature>
<evidence type="ECO:0000313" key="3">
    <source>
        <dbReference type="EMBL" id="SBW06599.1"/>
    </source>
</evidence>
<keyword evidence="1" id="KW-0472">Membrane</keyword>
<protein>
    <recommendedName>
        <fullName evidence="2">SMODS and SLOG-associating 2TM effector domain-containing protein</fullName>
    </recommendedName>
</protein>
<dbReference type="InterPro" id="IPR041115">
    <property type="entry name" value="SLATT_5"/>
</dbReference>
<feature type="transmembrane region" description="Helical" evidence="1">
    <location>
        <begin position="66"/>
        <end position="82"/>
    </location>
</feature>
<accession>A0A212K4E9</accession>
<reference evidence="3" key="1">
    <citation type="submission" date="2016-04" db="EMBL/GenBank/DDBJ databases">
        <authorList>
            <person name="Evans L.H."/>
            <person name="Alamgir A."/>
            <person name="Owens N."/>
            <person name="Weber N.D."/>
            <person name="Virtaneva K."/>
            <person name="Barbian K."/>
            <person name="Babar A."/>
            <person name="Rosenke K."/>
        </authorList>
    </citation>
    <scope>NUCLEOTIDE SEQUENCE</scope>
    <source>
        <strain evidence="3">92-2</strain>
    </source>
</reference>
<name>A0A212K4E9_9BACT</name>
<feature type="transmembrane region" description="Helical" evidence="1">
    <location>
        <begin position="32"/>
        <end position="50"/>
    </location>
</feature>
<dbReference type="NCBIfam" id="NF033631">
    <property type="entry name" value="SLATT_5"/>
    <property type="match status" value="1"/>
</dbReference>
<keyword evidence="1" id="KW-0812">Transmembrane</keyword>
<organism evidence="3">
    <name type="scientific">uncultured Desulfovibrio sp</name>
    <dbReference type="NCBI Taxonomy" id="167968"/>
    <lineage>
        <taxon>Bacteria</taxon>
        <taxon>Pseudomonadati</taxon>
        <taxon>Thermodesulfobacteriota</taxon>
        <taxon>Desulfovibrionia</taxon>
        <taxon>Desulfovibrionales</taxon>
        <taxon>Desulfovibrionaceae</taxon>
        <taxon>Desulfovibrio</taxon>
        <taxon>environmental samples</taxon>
    </lineage>
</organism>
<dbReference type="RefSeq" id="WP_227119442.1">
    <property type="nucleotide sequence ID" value="NZ_LT598928.1"/>
</dbReference>
<dbReference type="AlphaFoldDB" id="A0A212K4E9"/>
<dbReference type="EMBL" id="FLUP01000001">
    <property type="protein sequence ID" value="SBW06599.1"/>
    <property type="molecule type" value="Genomic_DNA"/>
</dbReference>